<dbReference type="GO" id="GO:0005737">
    <property type="term" value="C:cytoplasm"/>
    <property type="evidence" value="ECO:0007669"/>
    <property type="project" value="TreeGrafter"/>
</dbReference>
<dbReference type="CDD" id="cd05262">
    <property type="entry name" value="SDR_a7"/>
    <property type="match status" value="1"/>
</dbReference>
<dbReference type="Pfam" id="PF01370">
    <property type="entry name" value="Epimerase"/>
    <property type="match status" value="1"/>
</dbReference>
<dbReference type="PANTHER" id="PTHR48079">
    <property type="entry name" value="PROTEIN YEEZ"/>
    <property type="match status" value="1"/>
</dbReference>
<evidence type="ECO:0000313" key="4">
    <source>
        <dbReference type="Proteomes" id="UP000657574"/>
    </source>
</evidence>
<feature type="region of interest" description="Disordered" evidence="1">
    <location>
        <begin position="155"/>
        <end position="180"/>
    </location>
</feature>
<organism evidence="3 4">
    <name type="scientific">Streptomyces brasiliensis</name>
    <dbReference type="NCBI Taxonomy" id="1954"/>
    <lineage>
        <taxon>Bacteria</taxon>
        <taxon>Bacillati</taxon>
        <taxon>Actinomycetota</taxon>
        <taxon>Actinomycetes</taxon>
        <taxon>Kitasatosporales</taxon>
        <taxon>Streptomycetaceae</taxon>
        <taxon>Streptomyces</taxon>
    </lineage>
</organism>
<sequence>MYDPSGHGKLLLAFFAAVAETERENIREFLSWTQRRRSHLEPPMRVFVTGASGSIGSVVVPELIAAGHEVLGLVRSDAAATAVAAAGGTPLRGGLTDLDSLRAGVAQADGVINLAFSNDWSNLEQGIDEEARAVQTLGAALAGSDKPFVHAGLTPMVPGHASTEEDPDTTNGPVGGRGRNSDVVLTLAAQGVRSSVVRLPRSVHQRGSAYGFCSVLIAAAQKTGVSAYVGDGTQRWPAVNRLDVAPLFRIALENAAPGTVLHAVADGGDTLRSLAEAIGGVLGVPVESAPPERFGLIGRVFALDMPSSSALTRERFGWEPTHPSLIADLAAGDYPALG</sequence>
<reference evidence="3" key="2">
    <citation type="submission" date="2020-09" db="EMBL/GenBank/DDBJ databases">
        <authorList>
            <person name="Sun Q."/>
            <person name="Ohkuma M."/>
        </authorList>
    </citation>
    <scope>NUCLEOTIDE SEQUENCE</scope>
    <source>
        <strain evidence="3">JCM 3086</strain>
    </source>
</reference>
<dbReference type="AlphaFoldDB" id="A0A917UNU8"/>
<evidence type="ECO:0000256" key="1">
    <source>
        <dbReference type="SAM" id="MobiDB-lite"/>
    </source>
</evidence>
<dbReference type="Gene3D" id="3.40.50.720">
    <property type="entry name" value="NAD(P)-binding Rossmann-like Domain"/>
    <property type="match status" value="1"/>
</dbReference>
<dbReference type="SUPFAM" id="SSF51735">
    <property type="entry name" value="NAD(P)-binding Rossmann-fold domains"/>
    <property type="match status" value="1"/>
</dbReference>
<keyword evidence="4" id="KW-1185">Reference proteome</keyword>
<accession>A0A917UNU8</accession>
<evidence type="ECO:0000259" key="2">
    <source>
        <dbReference type="Pfam" id="PF01370"/>
    </source>
</evidence>
<dbReference type="GO" id="GO:0004029">
    <property type="term" value="F:aldehyde dehydrogenase (NAD+) activity"/>
    <property type="evidence" value="ECO:0007669"/>
    <property type="project" value="TreeGrafter"/>
</dbReference>
<gene>
    <name evidence="3" type="ORF">GCM10010121_096640</name>
</gene>
<dbReference type="InterPro" id="IPR051783">
    <property type="entry name" value="NAD(P)-dependent_oxidoreduct"/>
</dbReference>
<reference evidence="3" key="1">
    <citation type="journal article" date="2014" name="Int. J. Syst. Evol. Microbiol.">
        <title>Complete genome sequence of Corynebacterium casei LMG S-19264T (=DSM 44701T), isolated from a smear-ripened cheese.</title>
        <authorList>
            <consortium name="US DOE Joint Genome Institute (JGI-PGF)"/>
            <person name="Walter F."/>
            <person name="Albersmeier A."/>
            <person name="Kalinowski J."/>
            <person name="Ruckert C."/>
        </authorList>
    </citation>
    <scope>NUCLEOTIDE SEQUENCE</scope>
    <source>
        <strain evidence="3">JCM 3086</strain>
    </source>
</reference>
<feature type="domain" description="NAD-dependent epimerase/dehydratase" evidence="2">
    <location>
        <begin position="46"/>
        <end position="256"/>
    </location>
</feature>
<protein>
    <submittedName>
        <fullName evidence="3">3-beta hydroxysteroid dehydrogenase</fullName>
    </submittedName>
</protein>
<dbReference type="InterPro" id="IPR036291">
    <property type="entry name" value="NAD(P)-bd_dom_sf"/>
</dbReference>
<dbReference type="PANTHER" id="PTHR48079:SF6">
    <property type="entry name" value="NAD(P)-BINDING DOMAIN-CONTAINING PROTEIN-RELATED"/>
    <property type="match status" value="1"/>
</dbReference>
<proteinExistence type="predicted"/>
<dbReference type="Proteomes" id="UP000657574">
    <property type="component" value="Unassembled WGS sequence"/>
</dbReference>
<comment type="caution">
    <text evidence="3">The sequence shown here is derived from an EMBL/GenBank/DDBJ whole genome shotgun (WGS) entry which is preliminary data.</text>
</comment>
<evidence type="ECO:0000313" key="3">
    <source>
        <dbReference type="EMBL" id="GGJ70681.1"/>
    </source>
</evidence>
<dbReference type="EMBL" id="BMQA01000123">
    <property type="protein sequence ID" value="GGJ70681.1"/>
    <property type="molecule type" value="Genomic_DNA"/>
</dbReference>
<name>A0A917UNU8_9ACTN</name>
<dbReference type="InterPro" id="IPR001509">
    <property type="entry name" value="Epimerase_deHydtase"/>
</dbReference>